<sequence>MPRLDRMGLDERTLGVLASLPVPIVLAESLLSRDPEQLALECGVSMKAVSKLRYLVALRCQPQPPVPDRRAPEDNGDGATPNTQGHGGEGKRGAGSSTATPPPPPRPAAATARATSSPRRIGGVVGGGGRGGTPDDPPLLSFESADALYRQARDVGGFVTTGSDSLDNLLCKGLMLHHVVEVVGRSSSGKTQLCLTAAVAAASHGIGVLYIDTANGCSVRRMQQIARSRYADANGEMTARQMDALLDRLRVVRAFDISRVMSALVAYIDGVMEGGRNGVYSDCRLVILDSVTAVISPLLGGFKNPAGHGLMASLGHLLNRAASQCSACVLVANSTVAPRGISEEEGPRAALGLTWEGVPSIRVLLAEASAAAGGASGSGDAGGADHGTVGEASPRTATLLKHPAQARNDKAWQTNL</sequence>
<dbReference type="GO" id="GO:0000400">
    <property type="term" value="F:four-way junction DNA binding"/>
    <property type="evidence" value="ECO:0007669"/>
    <property type="project" value="TreeGrafter"/>
</dbReference>
<dbReference type="GO" id="GO:0033063">
    <property type="term" value="C:Rad51B-Rad51C-Rad51D-XRCC2 complex"/>
    <property type="evidence" value="ECO:0007669"/>
    <property type="project" value="TreeGrafter"/>
</dbReference>
<keyword evidence="6" id="KW-0238">DNA-binding</keyword>
<feature type="region of interest" description="Disordered" evidence="10">
    <location>
        <begin position="62"/>
        <end position="141"/>
    </location>
</feature>
<comment type="similarity">
    <text evidence="2">Belongs to the RecA family. RAD51 subfamily.</text>
</comment>
<dbReference type="GO" id="GO:0140664">
    <property type="term" value="F:ATP-dependent DNA damage sensor activity"/>
    <property type="evidence" value="ECO:0007669"/>
    <property type="project" value="InterPro"/>
</dbReference>
<dbReference type="PANTHER" id="PTHR46457:SF1">
    <property type="entry name" value="DNA REPAIR PROTEIN RAD51 HOMOLOG 4"/>
    <property type="match status" value="1"/>
</dbReference>
<name>D8LQZ5_ECTSI</name>
<evidence type="ECO:0000256" key="10">
    <source>
        <dbReference type="SAM" id="MobiDB-lite"/>
    </source>
</evidence>
<dbReference type="SUPFAM" id="SSF52540">
    <property type="entry name" value="P-loop containing nucleoside triphosphate hydrolases"/>
    <property type="match status" value="1"/>
</dbReference>
<keyword evidence="8" id="KW-0234">DNA repair</keyword>
<evidence type="ECO:0000259" key="11">
    <source>
        <dbReference type="PROSITE" id="PS50162"/>
    </source>
</evidence>
<keyword evidence="13" id="KW-1185">Reference proteome</keyword>
<feature type="compositionally biased region" description="Gly residues" evidence="10">
    <location>
        <begin position="123"/>
        <end position="132"/>
    </location>
</feature>
<evidence type="ECO:0000256" key="9">
    <source>
        <dbReference type="ARBA" id="ARBA00023242"/>
    </source>
</evidence>
<dbReference type="OrthoDB" id="1861185at2759"/>
<dbReference type="PROSITE" id="PS50162">
    <property type="entry name" value="RECA_2"/>
    <property type="match status" value="1"/>
</dbReference>
<accession>D8LQZ5</accession>
<dbReference type="InterPro" id="IPR027417">
    <property type="entry name" value="P-loop_NTPase"/>
</dbReference>
<feature type="compositionally biased region" description="Low complexity" evidence="10">
    <location>
        <begin position="108"/>
        <end position="122"/>
    </location>
</feature>
<evidence type="ECO:0000256" key="3">
    <source>
        <dbReference type="ARBA" id="ARBA00022741"/>
    </source>
</evidence>
<evidence type="ECO:0000256" key="1">
    <source>
        <dbReference type="ARBA" id="ARBA00004123"/>
    </source>
</evidence>
<evidence type="ECO:0000256" key="2">
    <source>
        <dbReference type="ARBA" id="ARBA00007095"/>
    </source>
</evidence>
<dbReference type="eggNOG" id="KOG1433">
    <property type="taxonomic scope" value="Eukaryota"/>
</dbReference>
<dbReference type="GO" id="GO:0005524">
    <property type="term" value="F:ATP binding"/>
    <property type="evidence" value="ECO:0007669"/>
    <property type="project" value="UniProtKB-KW"/>
</dbReference>
<evidence type="ECO:0000313" key="12">
    <source>
        <dbReference type="EMBL" id="CBN77668.1"/>
    </source>
</evidence>
<dbReference type="GO" id="GO:0000724">
    <property type="term" value="P:double-strand break repair via homologous recombination"/>
    <property type="evidence" value="ECO:0007669"/>
    <property type="project" value="TreeGrafter"/>
</dbReference>
<reference evidence="12 13" key="1">
    <citation type="journal article" date="2010" name="Nature">
        <title>The Ectocarpus genome and the independent evolution of multicellularity in brown algae.</title>
        <authorList>
            <person name="Cock J.M."/>
            <person name="Sterck L."/>
            <person name="Rouze P."/>
            <person name="Scornet D."/>
            <person name="Allen A.E."/>
            <person name="Amoutzias G."/>
            <person name="Anthouard V."/>
            <person name="Artiguenave F."/>
            <person name="Aury J.M."/>
            <person name="Badger J.H."/>
            <person name="Beszteri B."/>
            <person name="Billiau K."/>
            <person name="Bonnet E."/>
            <person name="Bothwell J.H."/>
            <person name="Bowler C."/>
            <person name="Boyen C."/>
            <person name="Brownlee C."/>
            <person name="Carrano C.J."/>
            <person name="Charrier B."/>
            <person name="Cho G.Y."/>
            <person name="Coelho S.M."/>
            <person name="Collen J."/>
            <person name="Corre E."/>
            <person name="Da Silva C."/>
            <person name="Delage L."/>
            <person name="Delaroque N."/>
            <person name="Dittami S.M."/>
            <person name="Doulbeau S."/>
            <person name="Elias M."/>
            <person name="Farnham G."/>
            <person name="Gachon C.M."/>
            <person name="Gschloessl B."/>
            <person name="Heesch S."/>
            <person name="Jabbari K."/>
            <person name="Jubin C."/>
            <person name="Kawai H."/>
            <person name="Kimura K."/>
            <person name="Kloareg B."/>
            <person name="Kupper F.C."/>
            <person name="Lang D."/>
            <person name="Le Bail A."/>
            <person name="Leblanc C."/>
            <person name="Lerouge P."/>
            <person name="Lohr M."/>
            <person name="Lopez P.J."/>
            <person name="Martens C."/>
            <person name="Maumus F."/>
            <person name="Michel G."/>
            <person name="Miranda-Saavedra D."/>
            <person name="Morales J."/>
            <person name="Moreau H."/>
            <person name="Motomura T."/>
            <person name="Nagasato C."/>
            <person name="Napoli C.A."/>
            <person name="Nelson D.R."/>
            <person name="Nyvall-Collen P."/>
            <person name="Peters A.F."/>
            <person name="Pommier C."/>
            <person name="Potin P."/>
            <person name="Poulain J."/>
            <person name="Quesneville H."/>
            <person name="Read B."/>
            <person name="Rensing S.A."/>
            <person name="Ritter A."/>
            <person name="Rousvoal S."/>
            <person name="Samanta M."/>
            <person name="Samson G."/>
            <person name="Schroeder D.C."/>
            <person name="Segurens B."/>
            <person name="Strittmatter M."/>
            <person name="Tonon T."/>
            <person name="Tregear J.W."/>
            <person name="Valentin K."/>
            <person name="von Dassow P."/>
            <person name="Yamagishi T."/>
            <person name="Van de Peer Y."/>
            <person name="Wincker P."/>
        </authorList>
    </citation>
    <scope>NUCLEOTIDE SEQUENCE [LARGE SCALE GENOMIC DNA]</scope>
    <source>
        <strain evidence="13">Ec32 / CCAP1310/4</strain>
    </source>
</reference>
<evidence type="ECO:0000256" key="5">
    <source>
        <dbReference type="ARBA" id="ARBA00022840"/>
    </source>
</evidence>
<dbReference type="InterPro" id="IPR051988">
    <property type="entry name" value="HRR_RAD51_Paralog"/>
</dbReference>
<dbReference type="InterPro" id="IPR013632">
    <property type="entry name" value="Rad51_C"/>
</dbReference>
<keyword evidence="4" id="KW-0227">DNA damage</keyword>
<dbReference type="Gene3D" id="3.40.50.300">
    <property type="entry name" value="P-loop containing nucleotide triphosphate hydrolases"/>
    <property type="match status" value="1"/>
</dbReference>
<dbReference type="Proteomes" id="UP000002630">
    <property type="component" value="Linkage Group LG18"/>
</dbReference>
<keyword evidence="9" id="KW-0539">Nucleus</keyword>
<dbReference type="CDD" id="cd19489">
    <property type="entry name" value="Rad51D"/>
    <property type="match status" value="1"/>
</dbReference>
<dbReference type="GO" id="GO:0042148">
    <property type="term" value="P:DNA strand invasion"/>
    <property type="evidence" value="ECO:0007669"/>
    <property type="project" value="TreeGrafter"/>
</dbReference>
<keyword evidence="3" id="KW-0547">Nucleotide-binding</keyword>
<dbReference type="EMBL" id="FN648830">
    <property type="protein sequence ID" value="CBN77668.1"/>
    <property type="molecule type" value="Genomic_DNA"/>
</dbReference>
<dbReference type="GO" id="GO:0005815">
    <property type="term" value="C:microtubule organizing center"/>
    <property type="evidence" value="ECO:0007669"/>
    <property type="project" value="TreeGrafter"/>
</dbReference>
<evidence type="ECO:0000313" key="13">
    <source>
        <dbReference type="Proteomes" id="UP000002630"/>
    </source>
</evidence>
<dbReference type="GO" id="GO:0005657">
    <property type="term" value="C:replication fork"/>
    <property type="evidence" value="ECO:0007669"/>
    <property type="project" value="TreeGrafter"/>
</dbReference>
<dbReference type="InterPro" id="IPR047323">
    <property type="entry name" value="Rad51D_C"/>
</dbReference>
<gene>
    <name evidence="12" type="ORF">Esi_0061_0084</name>
</gene>
<dbReference type="Pfam" id="PF08423">
    <property type="entry name" value="Rad51"/>
    <property type="match status" value="1"/>
</dbReference>
<evidence type="ECO:0000256" key="7">
    <source>
        <dbReference type="ARBA" id="ARBA00023172"/>
    </source>
</evidence>
<protein>
    <recommendedName>
        <fullName evidence="11">RecA family profile 1 domain-containing protein</fullName>
    </recommendedName>
</protein>
<dbReference type="GO" id="GO:0003697">
    <property type="term" value="F:single-stranded DNA binding"/>
    <property type="evidence" value="ECO:0007669"/>
    <property type="project" value="TreeGrafter"/>
</dbReference>
<keyword evidence="7" id="KW-0233">DNA recombination</keyword>
<feature type="domain" description="RecA family profile 1" evidence="11">
    <location>
        <begin position="155"/>
        <end position="335"/>
    </location>
</feature>
<evidence type="ECO:0000256" key="8">
    <source>
        <dbReference type="ARBA" id="ARBA00023204"/>
    </source>
</evidence>
<dbReference type="AlphaFoldDB" id="D8LQZ5"/>
<dbReference type="GO" id="GO:0000723">
    <property type="term" value="P:telomere maintenance"/>
    <property type="evidence" value="ECO:0007669"/>
    <property type="project" value="TreeGrafter"/>
</dbReference>
<comment type="subcellular location">
    <subcellularLocation>
        <location evidence="1">Nucleus</location>
    </subcellularLocation>
</comment>
<evidence type="ECO:0000256" key="6">
    <source>
        <dbReference type="ARBA" id="ARBA00023125"/>
    </source>
</evidence>
<keyword evidence="5" id="KW-0067">ATP-binding</keyword>
<dbReference type="GO" id="GO:0007131">
    <property type="term" value="P:reciprocal meiotic recombination"/>
    <property type="evidence" value="ECO:0007669"/>
    <property type="project" value="TreeGrafter"/>
</dbReference>
<dbReference type="EMBL" id="FN649743">
    <property type="protein sequence ID" value="CBN77668.1"/>
    <property type="molecule type" value="Genomic_DNA"/>
</dbReference>
<dbReference type="PANTHER" id="PTHR46457">
    <property type="entry name" value="DNA REPAIR PROTEIN RAD51 HOMOLOG 4"/>
    <property type="match status" value="1"/>
</dbReference>
<organism evidence="12 13">
    <name type="scientific">Ectocarpus siliculosus</name>
    <name type="common">Brown alga</name>
    <name type="synonym">Conferva siliculosa</name>
    <dbReference type="NCBI Taxonomy" id="2880"/>
    <lineage>
        <taxon>Eukaryota</taxon>
        <taxon>Sar</taxon>
        <taxon>Stramenopiles</taxon>
        <taxon>Ochrophyta</taxon>
        <taxon>PX clade</taxon>
        <taxon>Phaeophyceae</taxon>
        <taxon>Ectocarpales</taxon>
        <taxon>Ectocarpaceae</taxon>
        <taxon>Ectocarpus</taxon>
    </lineage>
</organism>
<dbReference type="InParanoid" id="D8LQZ5"/>
<dbReference type="InterPro" id="IPR020588">
    <property type="entry name" value="RecA_ATP-bd"/>
</dbReference>
<evidence type="ECO:0000256" key="4">
    <source>
        <dbReference type="ARBA" id="ARBA00022763"/>
    </source>
</evidence>
<proteinExistence type="inferred from homology"/>